<keyword evidence="4 7" id="KW-0812">Transmembrane</keyword>
<feature type="transmembrane region" description="Helical" evidence="7">
    <location>
        <begin position="202"/>
        <end position="222"/>
    </location>
</feature>
<evidence type="ECO:0000313" key="9">
    <source>
        <dbReference type="EMBL" id="GAA3662448.1"/>
    </source>
</evidence>
<evidence type="ECO:0000313" key="10">
    <source>
        <dbReference type="Proteomes" id="UP001410795"/>
    </source>
</evidence>
<keyword evidence="5 7" id="KW-1133">Transmembrane helix</keyword>
<evidence type="ECO:0000256" key="7">
    <source>
        <dbReference type="RuleBase" id="RU363032"/>
    </source>
</evidence>
<evidence type="ECO:0000256" key="6">
    <source>
        <dbReference type="ARBA" id="ARBA00023136"/>
    </source>
</evidence>
<dbReference type="EMBL" id="BAAAYV010000012">
    <property type="protein sequence ID" value="GAA3662448.1"/>
    <property type="molecule type" value="Genomic_DNA"/>
</dbReference>
<comment type="caution">
    <text evidence="9">The sequence shown here is derived from an EMBL/GenBank/DDBJ whole genome shotgun (WGS) entry which is preliminary data.</text>
</comment>
<evidence type="ECO:0000259" key="8">
    <source>
        <dbReference type="PROSITE" id="PS50928"/>
    </source>
</evidence>
<name>A0ABP7BJD3_9MICO</name>
<dbReference type="PROSITE" id="PS50928">
    <property type="entry name" value="ABC_TM1"/>
    <property type="match status" value="1"/>
</dbReference>
<keyword evidence="2 7" id="KW-0813">Transport</keyword>
<reference evidence="10" key="1">
    <citation type="journal article" date="2019" name="Int. J. Syst. Evol. Microbiol.">
        <title>The Global Catalogue of Microorganisms (GCM) 10K type strain sequencing project: providing services to taxonomists for standard genome sequencing and annotation.</title>
        <authorList>
            <consortium name="The Broad Institute Genomics Platform"/>
            <consortium name="The Broad Institute Genome Sequencing Center for Infectious Disease"/>
            <person name="Wu L."/>
            <person name="Ma J."/>
        </authorList>
    </citation>
    <scope>NUCLEOTIDE SEQUENCE [LARGE SCALE GENOMIC DNA]</scope>
    <source>
        <strain evidence="10">JCM 16546</strain>
    </source>
</reference>
<feature type="transmembrane region" description="Helical" evidence="7">
    <location>
        <begin position="179"/>
        <end position="196"/>
    </location>
</feature>
<dbReference type="InterPro" id="IPR000515">
    <property type="entry name" value="MetI-like"/>
</dbReference>
<comment type="similarity">
    <text evidence="7">Belongs to the binding-protein-dependent transport system permease family.</text>
</comment>
<proteinExistence type="inferred from homology"/>
<dbReference type="CDD" id="cd06261">
    <property type="entry name" value="TM_PBP2"/>
    <property type="match status" value="1"/>
</dbReference>
<evidence type="ECO:0000256" key="4">
    <source>
        <dbReference type="ARBA" id="ARBA00022692"/>
    </source>
</evidence>
<feature type="transmembrane region" description="Helical" evidence="7">
    <location>
        <begin position="234"/>
        <end position="253"/>
    </location>
</feature>
<accession>A0ABP7BJD3</accession>
<gene>
    <name evidence="9" type="ORF">GCM10022202_25000</name>
</gene>
<evidence type="ECO:0000256" key="3">
    <source>
        <dbReference type="ARBA" id="ARBA00022475"/>
    </source>
</evidence>
<keyword evidence="10" id="KW-1185">Reference proteome</keyword>
<organism evidence="9 10">
    <name type="scientific">Microbacterium marinilacus</name>
    <dbReference type="NCBI Taxonomy" id="415209"/>
    <lineage>
        <taxon>Bacteria</taxon>
        <taxon>Bacillati</taxon>
        <taxon>Actinomycetota</taxon>
        <taxon>Actinomycetes</taxon>
        <taxon>Micrococcales</taxon>
        <taxon>Microbacteriaceae</taxon>
        <taxon>Microbacterium</taxon>
    </lineage>
</organism>
<dbReference type="PANTHER" id="PTHR30151">
    <property type="entry name" value="ALKANE SULFONATE ABC TRANSPORTER-RELATED, MEMBRANE SUBUNIT"/>
    <property type="match status" value="1"/>
</dbReference>
<dbReference type="InterPro" id="IPR035906">
    <property type="entry name" value="MetI-like_sf"/>
</dbReference>
<comment type="subcellular location">
    <subcellularLocation>
        <location evidence="1 7">Cell membrane</location>
        <topology evidence="1 7">Multi-pass membrane protein</topology>
    </subcellularLocation>
</comment>
<feature type="domain" description="ABC transmembrane type-1" evidence="8">
    <location>
        <begin position="73"/>
        <end position="253"/>
    </location>
</feature>
<sequence>MQEQGRNEGGAATAARASAALAAVLPPVVAAAIVLLVWQAVGAAGLLPPAVLPSPARIAEQGVVEREALLGHALPTLRATLLGFGLSVAVAFAVATLLDFSRLLRRAVLPLLVVSQTLPMIALAPVVVLWFGFDLLPKVLLVAFVTFFPLVIGLLRGFESADPDAEHLLRSMGARRTTVFRLLRLPGAMPSFFSALRVSITYAVVGAIFAEYAGAVSGLGVYMQSAKHVFRTDLVLAAVVVSSLLTLTLYALVVTVERVVLPWRRIELGGTR</sequence>
<dbReference type="Pfam" id="PF00528">
    <property type="entry name" value="BPD_transp_1"/>
    <property type="match status" value="1"/>
</dbReference>
<dbReference type="PANTHER" id="PTHR30151:SF20">
    <property type="entry name" value="ABC TRANSPORTER PERMEASE PROTEIN HI_0355-RELATED"/>
    <property type="match status" value="1"/>
</dbReference>
<evidence type="ECO:0000256" key="2">
    <source>
        <dbReference type="ARBA" id="ARBA00022448"/>
    </source>
</evidence>
<evidence type="ECO:0000256" key="1">
    <source>
        <dbReference type="ARBA" id="ARBA00004651"/>
    </source>
</evidence>
<protein>
    <submittedName>
        <fullName evidence="9">ABC transporter permease</fullName>
    </submittedName>
</protein>
<feature type="transmembrane region" description="Helical" evidence="7">
    <location>
        <begin position="107"/>
        <end position="133"/>
    </location>
</feature>
<feature type="transmembrane region" description="Helical" evidence="7">
    <location>
        <begin position="20"/>
        <end position="41"/>
    </location>
</feature>
<keyword evidence="6 7" id="KW-0472">Membrane</keyword>
<dbReference type="Gene3D" id="1.10.3720.10">
    <property type="entry name" value="MetI-like"/>
    <property type="match status" value="1"/>
</dbReference>
<feature type="transmembrane region" description="Helical" evidence="7">
    <location>
        <begin position="79"/>
        <end position="100"/>
    </location>
</feature>
<keyword evidence="3" id="KW-1003">Cell membrane</keyword>
<dbReference type="SUPFAM" id="SSF161098">
    <property type="entry name" value="MetI-like"/>
    <property type="match status" value="1"/>
</dbReference>
<evidence type="ECO:0000256" key="5">
    <source>
        <dbReference type="ARBA" id="ARBA00022989"/>
    </source>
</evidence>
<dbReference type="Proteomes" id="UP001410795">
    <property type="component" value="Unassembled WGS sequence"/>
</dbReference>
<feature type="transmembrane region" description="Helical" evidence="7">
    <location>
        <begin position="139"/>
        <end position="158"/>
    </location>
</feature>